<gene>
    <name evidence="1" type="ORF">MES5069_60090</name>
</gene>
<organism evidence="1 2">
    <name type="scientific">Mesorhizobium escarrei</name>
    <dbReference type="NCBI Taxonomy" id="666018"/>
    <lineage>
        <taxon>Bacteria</taxon>
        <taxon>Pseudomonadati</taxon>
        <taxon>Pseudomonadota</taxon>
        <taxon>Alphaproteobacteria</taxon>
        <taxon>Hyphomicrobiales</taxon>
        <taxon>Phyllobacteriaceae</taxon>
        <taxon>Mesorhizobium</taxon>
    </lineage>
</organism>
<dbReference type="EMBL" id="CAKXZT010000157">
    <property type="protein sequence ID" value="CAH2407450.1"/>
    <property type="molecule type" value="Genomic_DNA"/>
</dbReference>
<evidence type="ECO:0000313" key="1">
    <source>
        <dbReference type="EMBL" id="CAH2407450.1"/>
    </source>
</evidence>
<proteinExistence type="predicted"/>
<evidence type="ECO:0000313" key="2">
    <source>
        <dbReference type="Proteomes" id="UP001153050"/>
    </source>
</evidence>
<comment type="caution">
    <text evidence="1">The sequence shown here is derived from an EMBL/GenBank/DDBJ whole genome shotgun (WGS) entry which is preliminary data.</text>
</comment>
<accession>A0ABM9EDQ2</accession>
<dbReference type="Proteomes" id="UP001153050">
    <property type="component" value="Unassembled WGS sequence"/>
</dbReference>
<protein>
    <submittedName>
        <fullName evidence="1">Uncharacterized protein</fullName>
    </submittedName>
</protein>
<name>A0ABM9EDQ2_9HYPH</name>
<sequence>MASSPGSMAAVTADSRGAALKVEPNRLSRLLYAFASIGLLEVGRWRRHGGICDHSRAV</sequence>
<keyword evidence="2" id="KW-1185">Reference proteome</keyword>
<reference evidence="1 2" key="1">
    <citation type="submission" date="2022-03" db="EMBL/GenBank/DDBJ databases">
        <authorList>
            <person name="Brunel B."/>
        </authorList>
    </citation>
    <scope>NUCLEOTIDE SEQUENCE [LARGE SCALE GENOMIC DNA]</scope>
    <source>
        <strain evidence="1">STM5069sample</strain>
    </source>
</reference>